<proteinExistence type="inferred from homology"/>
<dbReference type="AlphaFoldDB" id="A0A9D1WUR8"/>
<dbReference type="Proteomes" id="UP000886721">
    <property type="component" value="Unassembled WGS sequence"/>
</dbReference>
<dbReference type="InterPro" id="IPR010149">
    <property type="entry name" value="CRISPR-assoc_prot_Csm2_III-A"/>
</dbReference>
<comment type="caution">
    <text evidence="7">The sequence shown here is derived from an EMBL/GenBank/DDBJ whole genome shotgun (WGS) entry which is preliminary data.</text>
</comment>
<name>A0A9D1WUR8_9FIRM</name>
<evidence type="ECO:0000313" key="7">
    <source>
        <dbReference type="EMBL" id="HIX67549.1"/>
    </source>
</evidence>
<reference evidence="7" key="2">
    <citation type="submission" date="2021-04" db="EMBL/GenBank/DDBJ databases">
        <authorList>
            <person name="Gilroy R."/>
        </authorList>
    </citation>
    <scope>NUCLEOTIDE SEQUENCE</scope>
    <source>
        <strain evidence="7">CHK191-13928</strain>
    </source>
</reference>
<gene>
    <name evidence="7" type="primary">csm2</name>
    <name evidence="7" type="ORF">H9735_05405</name>
</gene>
<evidence type="ECO:0000256" key="1">
    <source>
        <dbReference type="ARBA" id="ARBA00003640"/>
    </source>
</evidence>
<evidence type="ECO:0000313" key="8">
    <source>
        <dbReference type="Proteomes" id="UP000886721"/>
    </source>
</evidence>
<dbReference type="NCBIfam" id="TIGR01870">
    <property type="entry name" value="cas_TM1810_Csm2"/>
    <property type="match status" value="1"/>
</dbReference>
<dbReference type="EMBL" id="DXEM01000015">
    <property type="protein sequence ID" value="HIX67549.1"/>
    <property type="molecule type" value="Genomic_DNA"/>
</dbReference>
<sequence>MEKIDKLTYVDQAENVIKSLRVKDRNGRYVMRLTTSRIRNILSLVTGIYNRVLHETRNELSEEICEEIQYLRLRIVYEAGKDQDVKNFMNQANLLENIQDIGKNRERLLLFCRYMEALVAYHRFYGGRDA</sequence>
<protein>
    <recommendedName>
        <fullName evidence="3">CRISPR system Cms protein Csm2</fullName>
    </recommendedName>
    <alternativeName>
        <fullName evidence="6">CRISPR type III A-associated protein Csm2</fullName>
    </alternativeName>
</protein>
<dbReference type="Pfam" id="PF03750">
    <property type="entry name" value="Csm2_III-A"/>
    <property type="match status" value="1"/>
</dbReference>
<evidence type="ECO:0000256" key="6">
    <source>
        <dbReference type="ARBA" id="ARBA00031723"/>
    </source>
</evidence>
<evidence type="ECO:0000256" key="2">
    <source>
        <dbReference type="ARBA" id="ARBA00006896"/>
    </source>
</evidence>
<evidence type="ECO:0000256" key="4">
    <source>
        <dbReference type="ARBA" id="ARBA00022884"/>
    </source>
</evidence>
<dbReference type="GO" id="GO:0003723">
    <property type="term" value="F:RNA binding"/>
    <property type="evidence" value="ECO:0007669"/>
    <property type="project" value="UniProtKB-KW"/>
</dbReference>
<evidence type="ECO:0000256" key="5">
    <source>
        <dbReference type="ARBA" id="ARBA00023118"/>
    </source>
</evidence>
<comment type="similarity">
    <text evidence="2">Belongs to the CRISPR-associated Csm2 family.</text>
</comment>
<accession>A0A9D1WUR8</accession>
<keyword evidence="5" id="KW-0051">Antiviral defense</keyword>
<comment type="function">
    <text evidence="1">This subunit may be involved in monitoring complementarity of crRNA and target RNA.</text>
</comment>
<dbReference type="GO" id="GO:0051607">
    <property type="term" value="P:defense response to virus"/>
    <property type="evidence" value="ECO:0007669"/>
    <property type="project" value="UniProtKB-KW"/>
</dbReference>
<dbReference type="CDD" id="cd09647">
    <property type="entry name" value="Csm2_III-A"/>
    <property type="match status" value="1"/>
</dbReference>
<organism evidence="7 8">
    <name type="scientific">Candidatus Anaerostipes excrementavium</name>
    <dbReference type="NCBI Taxonomy" id="2838463"/>
    <lineage>
        <taxon>Bacteria</taxon>
        <taxon>Bacillati</taxon>
        <taxon>Bacillota</taxon>
        <taxon>Clostridia</taxon>
        <taxon>Lachnospirales</taxon>
        <taxon>Lachnospiraceae</taxon>
        <taxon>Anaerostipes</taxon>
    </lineage>
</organism>
<evidence type="ECO:0000256" key="3">
    <source>
        <dbReference type="ARBA" id="ARBA00016118"/>
    </source>
</evidence>
<reference evidence="7" key="1">
    <citation type="journal article" date="2021" name="PeerJ">
        <title>Extensive microbial diversity within the chicken gut microbiome revealed by metagenomics and culture.</title>
        <authorList>
            <person name="Gilroy R."/>
            <person name="Ravi A."/>
            <person name="Getino M."/>
            <person name="Pursley I."/>
            <person name="Horton D.L."/>
            <person name="Alikhan N.F."/>
            <person name="Baker D."/>
            <person name="Gharbi K."/>
            <person name="Hall N."/>
            <person name="Watson M."/>
            <person name="Adriaenssens E.M."/>
            <person name="Foster-Nyarko E."/>
            <person name="Jarju S."/>
            <person name="Secka A."/>
            <person name="Antonio M."/>
            <person name="Oren A."/>
            <person name="Chaudhuri R.R."/>
            <person name="La Ragione R."/>
            <person name="Hildebrand F."/>
            <person name="Pallen M.J."/>
        </authorList>
    </citation>
    <scope>NUCLEOTIDE SEQUENCE</scope>
    <source>
        <strain evidence="7">CHK191-13928</strain>
    </source>
</reference>
<keyword evidence="4" id="KW-0694">RNA-binding</keyword>